<sequence>MAKKVRKKDMDNQLLDAIFTVEAEWKQIRSIVSRSIEPTIDGQNSVALAQAKYLYLLREARHRKISAIRFD</sequence>
<dbReference type="Proteomes" id="UP001228376">
    <property type="component" value="Unassembled WGS sequence"/>
</dbReference>
<name>A0ABU5CCN0_9BACI</name>
<evidence type="ECO:0000313" key="2">
    <source>
        <dbReference type="Proteomes" id="UP001228376"/>
    </source>
</evidence>
<reference evidence="1 2" key="1">
    <citation type="submission" date="2023-10" db="EMBL/GenBank/DDBJ databases">
        <title>179-bfca-hs.</title>
        <authorList>
            <person name="Miliotis G."/>
            <person name="Sengupta P."/>
            <person name="Hameed A."/>
            <person name="Chuvochina M."/>
            <person name="Mcdonagh F."/>
            <person name="Simpson A.C."/>
            <person name="Singh N.K."/>
            <person name="Rekha P.D."/>
            <person name="Raman K."/>
            <person name="Hugenholtz P."/>
            <person name="Venkateswaran K."/>
        </authorList>
    </citation>
    <scope>NUCLEOTIDE SEQUENCE [LARGE SCALE GENOMIC DNA]</scope>
    <source>
        <strain evidence="1 2">179-BFC-A-HS</strain>
    </source>
</reference>
<comment type="caution">
    <text evidence="1">The sequence shown here is derived from an EMBL/GenBank/DDBJ whole genome shotgun (WGS) entry which is preliminary data.</text>
</comment>
<dbReference type="EMBL" id="JAROCA020000001">
    <property type="protein sequence ID" value="MDY0404087.1"/>
    <property type="molecule type" value="Genomic_DNA"/>
</dbReference>
<dbReference type="Pfam" id="PF10704">
    <property type="entry name" value="DUF2508"/>
    <property type="match status" value="1"/>
</dbReference>
<gene>
    <name evidence="1" type="ORF">P5G51_000465</name>
</gene>
<evidence type="ECO:0000313" key="1">
    <source>
        <dbReference type="EMBL" id="MDY0404087.1"/>
    </source>
</evidence>
<proteinExistence type="predicted"/>
<dbReference type="RefSeq" id="WP_306067608.1">
    <property type="nucleotide sequence ID" value="NZ_JAROCA020000001.1"/>
</dbReference>
<accession>A0ABU5CCN0</accession>
<keyword evidence="2" id="KW-1185">Reference proteome</keyword>
<dbReference type="InterPro" id="IPR019644">
    <property type="entry name" value="DUF2508"/>
</dbReference>
<protein>
    <submittedName>
        <fullName evidence="1">YaaL family protein</fullName>
    </submittedName>
</protein>
<organism evidence="1 2">
    <name type="scientific">Tigheibacillus jepli</name>
    <dbReference type="NCBI Taxonomy" id="3035914"/>
    <lineage>
        <taxon>Bacteria</taxon>
        <taxon>Bacillati</taxon>
        <taxon>Bacillota</taxon>
        <taxon>Bacilli</taxon>
        <taxon>Bacillales</taxon>
        <taxon>Bacillaceae</taxon>
        <taxon>Tigheibacillus</taxon>
    </lineage>
</organism>